<reference evidence="2" key="1">
    <citation type="journal article" date="2019" name="Int. J. Syst. Evol. Microbiol.">
        <title>The Global Catalogue of Microorganisms (GCM) 10K type strain sequencing project: providing services to taxonomists for standard genome sequencing and annotation.</title>
        <authorList>
            <consortium name="The Broad Institute Genomics Platform"/>
            <consortium name="The Broad Institute Genome Sequencing Center for Infectious Disease"/>
            <person name="Wu L."/>
            <person name="Ma J."/>
        </authorList>
    </citation>
    <scope>NUCLEOTIDE SEQUENCE [LARGE SCALE GENOMIC DNA]</scope>
    <source>
        <strain evidence="2">CCM 8725</strain>
    </source>
</reference>
<sequence length="89" mass="9943">MTTDHVTSLLIPNDWVNVAKFVQAAAKLLILWVSWLKADAGIIDSCIELLNWHNSNVYLTHSLKIISMLSTKFTYAAIVKVTILEGSEI</sequence>
<evidence type="ECO:0000313" key="2">
    <source>
        <dbReference type="Proteomes" id="UP001597448"/>
    </source>
</evidence>
<gene>
    <name evidence="1" type="ORF">ACFSX3_24610</name>
</gene>
<organism evidence="1 2">
    <name type="scientific">Paenibacillus rhizoplanae</name>
    <dbReference type="NCBI Taxonomy" id="1917181"/>
    <lineage>
        <taxon>Bacteria</taxon>
        <taxon>Bacillati</taxon>
        <taxon>Bacillota</taxon>
        <taxon>Bacilli</taxon>
        <taxon>Bacillales</taxon>
        <taxon>Paenibacillaceae</taxon>
        <taxon>Paenibacillus</taxon>
    </lineage>
</organism>
<accession>A0ABW5FDU5</accession>
<keyword evidence="2" id="KW-1185">Reference proteome</keyword>
<comment type="caution">
    <text evidence="1">The sequence shown here is derived from an EMBL/GenBank/DDBJ whole genome shotgun (WGS) entry which is preliminary data.</text>
</comment>
<proteinExistence type="predicted"/>
<dbReference type="RefSeq" id="WP_379256437.1">
    <property type="nucleotide sequence ID" value="NZ_JBHSVQ010000001.1"/>
</dbReference>
<dbReference type="EMBL" id="JBHUKY010000054">
    <property type="protein sequence ID" value="MFD2413071.1"/>
    <property type="molecule type" value="Genomic_DNA"/>
</dbReference>
<dbReference type="Proteomes" id="UP001597448">
    <property type="component" value="Unassembled WGS sequence"/>
</dbReference>
<evidence type="ECO:0000313" key="1">
    <source>
        <dbReference type="EMBL" id="MFD2413071.1"/>
    </source>
</evidence>
<name>A0ABW5FDU5_9BACL</name>
<protein>
    <submittedName>
        <fullName evidence="1">Uncharacterized protein</fullName>
    </submittedName>
</protein>